<dbReference type="EMBL" id="JAVXUP010000089">
    <property type="protein sequence ID" value="KAK3038776.1"/>
    <property type="molecule type" value="Genomic_DNA"/>
</dbReference>
<sequence length="110" mass="12591">MATTHRPPHSSSRPTSRQDNRPSYLEKFTEVDNENLVKEVDIIEGAFLYYGFNFYQIRFENIVTGENSCLTRTTILFDVKEKYVAYVSLIPIGTSMNIMKDISADVTADN</sequence>
<gene>
    <name evidence="2" type="ORF">RJ639_027363</name>
</gene>
<evidence type="ECO:0000313" key="3">
    <source>
        <dbReference type="Proteomes" id="UP001188597"/>
    </source>
</evidence>
<protein>
    <submittedName>
        <fullName evidence="2">Uncharacterized protein</fullName>
    </submittedName>
</protein>
<name>A0AA89BP50_9ASTE</name>
<feature type="region of interest" description="Disordered" evidence="1">
    <location>
        <begin position="1"/>
        <end position="23"/>
    </location>
</feature>
<keyword evidence="3" id="KW-1185">Reference proteome</keyword>
<evidence type="ECO:0000313" key="2">
    <source>
        <dbReference type="EMBL" id="KAK3038776.1"/>
    </source>
</evidence>
<feature type="compositionally biased region" description="Low complexity" evidence="1">
    <location>
        <begin position="1"/>
        <end position="17"/>
    </location>
</feature>
<evidence type="ECO:0000256" key="1">
    <source>
        <dbReference type="SAM" id="MobiDB-lite"/>
    </source>
</evidence>
<dbReference type="InterPro" id="IPR023393">
    <property type="entry name" value="START-like_dom_sf"/>
</dbReference>
<reference evidence="2" key="1">
    <citation type="submission" date="2022-12" db="EMBL/GenBank/DDBJ databases">
        <title>Draft genome assemblies for two species of Escallonia (Escalloniales).</title>
        <authorList>
            <person name="Chanderbali A."/>
            <person name="Dervinis C."/>
            <person name="Anghel I."/>
            <person name="Soltis D."/>
            <person name="Soltis P."/>
            <person name="Zapata F."/>
        </authorList>
    </citation>
    <scope>NUCLEOTIDE SEQUENCE</scope>
    <source>
        <strain evidence="2">UCBG64.0493</strain>
        <tissue evidence="2">Leaf</tissue>
    </source>
</reference>
<dbReference type="Proteomes" id="UP001188597">
    <property type="component" value="Unassembled WGS sequence"/>
</dbReference>
<proteinExistence type="predicted"/>
<dbReference type="Gene3D" id="3.30.530.20">
    <property type="match status" value="1"/>
</dbReference>
<accession>A0AA89BP50</accession>
<organism evidence="2 3">
    <name type="scientific">Escallonia herrerae</name>
    <dbReference type="NCBI Taxonomy" id="1293975"/>
    <lineage>
        <taxon>Eukaryota</taxon>
        <taxon>Viridiplantae</taxon>
        <taxon>Streptophyta</taxon>
        <taxon>Embryophyta</taxon>
        <taxon>Tracheophyta</taxon>
        <taxon>Spermatophyta</taxon>
        <taxon>Magnoliopsida</taxon>
        <taxon>eudicotyledons</taxon>
        <taxon>Gunneridae</taxon>
        <taxon>Pentapetalae</taxon>
        <taxon>asterids</taxon>
        <taxon>campanulids</taxon>
        <taxon>Escalloniales</taxon>
        <taxon>Escalloniaceae</taxon>
        <taxon>Escallonia</taxon>
    </lineage>
</organism>
<comment type="caution">
    <text evidence="2">The sequence shown here is derived from an EMBL/GenBank/DDBJ whole genome shotgun (WGS) entry which is preliminary data.</text>
</comment>
<dbReference type="AlphaFoldDB" id="A0AA89BP50"/>
<dbReference type="SUPFAM" id="SSF55961">
    <property type="entry name" value="Bet v1-like"/>
    <property type="match status" value="1"/>
</dbReference>